<organism evidence="3 4">
    <name type="scientific">Dendrobium thyrsiflorum</name>
    <name type="common">Pinecone-like raceme dendrobium</name>
    <name type="synonym">Orchid</name>
    <dbReference type="NCBI Taxonomy" id="117978"/>
    <lineage>
        <taxon>Eukaryota</taxon>
        <taxon>Viridiplantae</taxon>
        <taxon>Streptophyta</taxon>
        <taxon>Embryophyta</taxon>
        <taxon>Tracheophyta</taxon>
        <taxon>Spermatophyta</taxon>
        <taxon>Magnoliopsida</taxon>
        <taxon>Liliopsida</taxon>
        <taxon>Asparagales</taxon>
        <taxon>Orchidaceae</taxon>
        <taxon>Epidendroideae</taxon>
        <taxon>Malaxideae</taxon>
        <taxon>Dendrobiinae</taxon>
        <taxon>Dendrobium</taxon>
    </lineage>
</organism>
<feature type="region of interest" description="Disordered" evidence="1">
    <location>
        <begin position="1"/>
        <end position="43"/>
    </location>
</feature>
<dbReference type="PANTHER" id="PTHR35482:SF1">
    <property type="entry name" value="CYTOCHROME C OXIDASE SUBUNIT"/>
    <property type="match status" value="1"/>
</dbReference>
<comment type="caution">
    <text evidence="3">The sequence shown here is derived from an EMBL/GenBank/DDBJ whole genome shotgun (WGS) entry which is preliminary data.</text>
</comment>
<reference evidence="3 4" key="1">
    <citation type="journal article" date="2024" name="Plant Biotechnol. J.">
        <title>Dendrobium thyrsiflorum genome and its molecular insights into genes involved in important horticultural traits.</title>
        <authorList>
            <person name="Chen B."/>
            <person name="Wang J.Y."/>
            <person name="Zheng P.J."/>
            <person name="Li K.L."/>
            <person name="Liang Y.M."/>
            <person name="Chen X.F."/>
            <person name="Zhang C."/>
            <person name="Zhao X."/>
            <person name="He X."/>
            <person name="Zhang G.Q."/>
            <person name="Liu Z.J."/>
            <person name="Xu Q."/>
        </authorList>
    </citation>
    <scope>NUCLEOTIDE SEQUENCE [LARGE SCALE GENOMIC DNA]</scope>
    <source>
        <strain evidence="3">GZMU011</strain>
    </source>
</reference>
<dbReference type="Proteomes" id="UP001552299">
    <property type="component" value="Unassembled WGS sequence"/>
</dbReference>
<proteinExistence type="predicted"/>
<keyword evidence="2" id="KW-0472">Membrane</keyword>
<accession>A0ABD0UE49</accession>
<keyword evidence="2" id="KW-0812">Transmembrane</keyword>
<evidence type="ECO:0000256" key="2">
    <source>
        <dbReference type="SAM" id="Phobius"/>
    </source>
</evidence>
<keyword evidence="4" id="KW-1185">Reference proteome</keyword>
<keyword evidence="2" id="KW-1133">Transmembrane helix</keyword>
<dbReference type="AlphaFoldDB" id="A0ABD0UE49"/>
<gene>
    <name evidence="3" type="ORF">M5K25_019111</name>
</gene>
<feature type="transmembrane region" description="Helical" evidence="2">
    <location>
        <begin position="164"/>
        <end position="183"/>
    </location>
</feature>
<evidence type="ECO:0000313" key="3">
    <source>
        <dbReference type="EMBL" id="KAL0911012.1"/>
    </source>
</evidence>
<dbReference type="PANTHER" id="PTHR35482">
    <property type="entry name" value="CYTOCHROME C OXIDASE SUBUNIT"/>
    <property type="match status" value="1"/>
</dbReference>
<name>A0ABD0UE49_DENTH</name>
<protein>
    <submittedName>
        <fullName evidence="3">Uncharacterized protein</fullName>
    </submittedName>
</protein>
<sequence>MVGNLKGGRKKKENGEKEGEGRKKKKNGGRGMEEEEEEGRGRRRNLPWKLGWRGKGVAGGLDRGRTEGSGGFGVKCRGMRKFLVRPNEARIMYEKLKSHPNAEISKKARQFVFSFQAMEMMKVKDTSLPRKTGYEDYFEAFVEDKKANYIASIEEKDDRVLEQVLPYLIFLLSPMLVILFAVVKNSF</sequence>
<evidence type="ECO:0000256" key="1">
    <source>
        <dbReference type="SAM" id="MobiDB-lite"/>
    </source>
</evidence>
<dbReference type="EMBL" id="JANQDX010000015">
    <property type="protein sequence ID" value="KAL0911012.1"/>
    <property type="molecule type" value="Genomic_DNA"/>
</dbReference>
<evidence type="ECO:0000313" key="4">
    <source>
        <dbReference type="Proteomes" id="UP001552299"/>
    </source>
</evidence>